<organism evidence="3 4">
    <name type="scientific">Colocasia esculenta</name>
    <name type="common">Wild taro</name>
    <name type="synonym">Arum esculentum</name>
    <dbReference type="NCBI Taxonomy" id="4460"/>
    <lineage>
        <taxon>Eukaryota</taxon>
        <taxon>Viridiplantae</taxon>
        <taxon>Streptophyta</taxon>
        <taxon>Embryophyta</taxon>
        <taxon>Tracheophyta</taxon>
        <taxon>Spermatophyta</taxon>
        <taxon>Magnoliopsida</taxon>
        <taxon>Liliopsida</taxon>
        <taxon>Araceae</taxon>
        <taxon>Aroideae</taxon>
        <taxon>Colocasieae</taxon>
        <taxon>Colocasia</taxon>
    </lineage>
</organism>
<dbReference type="SUPFAM" id="SSF53756">
    <property type="entry name" value="UDP-Glycosyltransferase/glycogen phosphorylase"/>
    <property type="match status" value="1"/>
</dbReference>
<dbReference type="PANTHER" id="PTHR11926">
    <property type="entry name" value="GLUCOSYL/GLUCURONOSYL TRANSFERASES"/>
    <property type="match status" value="1"/>
</dbReference>
<dbReference type="CDD" id="cd03784">
    <property type="entry name" value="GT1_Gtf-like"/>
    <property type="match status" value="1"/>
</dbReference>
<dbReference type="PANTHER" id="PTHR11926:SF1412">
    <property type="entry name" value="UDP-GLYCOSYLTRANSFERASE 83A1-LIKE"/>
    <property type="match status" value="1"/>
</dbReference>
<dbReference type="GO" id="GO:0080044">
    <property type="term" value="F:quercetin 7-O-glucosyltransferase activity"/>
    <property type="evidence" value="ECO:0007669"/>
    <property type="project" value="TreeGrafter"/>
</dbReference>
<dbReference type="OrthoDB" id="5835829at2759"/>
<dbReference type="InterPro" id="IPR002213">
    <property type="entry name" value="UDP_glucos_trans"/>
</dbReference>
<accession>A0A843UXX9</accession>
<dbReference type="Proteomes" id="UP000652761">
    <property type="component" value="Unassembled WGS sequence"/>
</dbReference>
<dbReference type="Gene3D" id="3.40.50.2000">
    <property type="entry name" value="Glycogen Phosphorylase B"/>
    <property type="match status" value="2"/>
</dbReference>
<dbReference type="FunFam" id="3.40.50.2000:FF:000108">
    <property type="entry name" value="UDP-glycosyltransferase 83A1"/>
    <property type="match status" value="1"/>
</dbReference>
<reference evidence="3" key="1">
    <citation type="submission" date="2017-07" db="EMBL/GenBank/DDBJ databases">
        <title>Taro Niue Genome Assembly and Annotation.</title>
        <authorList>
            <person name="Atibalentja N."/>
            <person name="Keating K."/>
            <person name="Fields C.J."/>
        </authorList>
    </citation>
    <scope>NUCLEOTIDE SEQUENCE</scope>
    <source>
        <strain evidence="3">Niue_2</strain>
        <tissue evidence="3">Leaf</tissue>
    </source>
</reference>
<comment type="similarity">
    <text evidence="1">Belongs to the UDP-glycosyltransferase family.</text>
</comment>
<comment type="caution">
    <text evidence="3">The sequence shown here is derived from an EMBL/GenBank/DDBJ whole genome shotgun (WGS) entry which is preliminary data.</text>
</comment>
<proteinExistence type="inferred from homology"/>
<keyword evidence="2" id="KW-0808">Transferase</keyword>
<dbReference type="Pfam" id="PF00201">
    <property type="entry name" value="UDPGT"/>
    <property type="match status" value="1"/>
</dbReference>
<evidence type="ECO:0000313" key="3">
    <source>
        <dbReference type="EMBL" id="MQL88485.1"/>
    </source>
</evidence>
<protein>
    <submittedName>
        <fullName evidence="3">Uncharacterized protein</fullName>
    </submittedName>
</protein>
<evidence type="ECO:0000313" key="4">
    <source>
        <dbReference type="Proteomes" id="UP000652761"/>
    </source>
</evidence>
<sequence length="468" mass="49890">MSMGSPPHALVLPYPAQGHVIPLMELSHRLVDLGFAVTFVTTEHTHRQLLAALPEPPAAATPTAARSGRLRLVAIPDGLPPGDDRADIGRLTEAIQRAMPGHLEELIRKTNELGAGAGGGGITCVVADQGMAWALGVAKKMDLRAAAFWPASAWMLAIILSIPKLLEDGIIDQEGRLRGEGEFQLAVGMPAMNHTHLAWNYCGDAAAQSIMFHYFQSLGRATESSEFILCNSFPEIEGPVFAYAPRILPVGPLLAGHRRRGDFSGHFLPQDPGCAAWLDGQLPGSVIYAAFGSSTVLGRHQFQELARGLELSGRPFLWVARPGLAVGESTPFPEGFEQRVGFRGRVVGWAPQQEVLAHPGVACFVSHCGWNSAVEGAASGVPFLCWPYFGDQFANRDYICGVWGTGLSVAPGGDGVVTAEEIRGKLEALLGNEGIRGRALLLREAAGRSAEGGVGCQNLKRFVEAMKA</sequence>
<dbReference type="AlphaFoldDB" id="A0A843UXX9"/>
<gene>
    <name evidence="3" type="ORF">Taro_021043</name>
</gene>
<evidence type="ECO:0000256" key="1">
    <source>
        <dbReference type="ARBA" id="ARBA00009995"/>
    </source>
</evidence>
<evidence type="ECO:0000256" key="2">
    <source>
        <dbReference type="ARBA" id="ARBA00022679"/>
    </source>
</evidence>
<dbReference type="GO" id="GO:0080043">
    <property type="term" value="F:quercetin 3-O-glucosyltransferase activity"/>
    <property type="evidence" value="ECO:0007669"/>
    <property type="project" value="TreeGrafter"/>
</dbReference>
<dbReference type="FunFam" id="3.40.50.2000:FF:000061">
    <property type="entry name" value="UDP-glycosyltransferase 83A1"/>
    <property type="match status" value="1"/>
</dbReference>
<keyword evidence="4" id="KW-1185">Reference proteome</keyword>
<name>A0A843UXX9_COLES</name>
<dbReference type="EMBL" id="NMUH01001061">
    <property type="protein sequence ID" value="MQL88485.1"/>
    <property type="molecule type" value="Genomic_DNA"/>
</dbReference>